<proteinExistence type="predicted"/>
<feature type="region of interest" description="Disordered" evidence="1">
    <location>
        <begin position="120"/>
        <end position="139"/>
    </location>
</feature>
<evidence type="ECO:0000313" key="2">
    <source>
        <dbReference type="EMBL" id="CAH2211238.1"/>
    </source>
</evidence>
<evidence type="ECO:0000313" key="3">
    <source>
        <dbReference type="Proteomes" id="UP000838756"/>
    </source>
</evidence>
<reference evidence="2" key="1">
    <citation type="submission" date="2022-03" db="EMBL/GenBank/DDBJ databases">
        <authorList>
            <person name="Lindestad O."/>
        </authorList>
    </citation>
    <scope>NUCLEOTIDE SEQUENCE</scope>
</reference>
<keyword evidence="3" id="KW-1185">Reference proteome</keyword>
<name>A0A8S4QLL8_9NEOP</name>
<gene>
    <name evidence="2" type="primary">jg12294</name>
    <name evidence="2" type="ORF">PAEG_LOCUS3070</name>
</gene>
<accession>A0A8S4QLL8</accession>
<comment type="caution">
    <text evidence="2">The sequence shown here is derived from an EMBL/GenBank/DDBJ whole genome shotgun (WGS) entry which is preliminary data.</text>
</comment>
<organism evidence="2 3">
    <name type="scientific">Pararge aegeria aegeria</name>
    <dbReference type="NCBI Taxonomy" id="348720"/>
    <lineage>
        <taxon>Eukaryota</taxon>
        <taxon>Metazoa</taxon>
        <taxon>Ecdysozoa</taxon>
        <taxon>Arthropoda</taxon>
        <taxon>Hexapoda</taxon>
        <taxon>Insecta</taxon>
        <taxon>Pterygota</taxon>
        <taxon>Neoptera</taxon>
        <taxon>Endopterygota</taxon>
        <taxon>Lepidoptera</taxon>
        <taxon>Glossata</taxon>
        <taxon>Ditrysia</taxon>
        <taxon>Papilionoidea</taxon>
        <taxon>Nymphalidae</taxon>
        <taxon>Satyrinae</taxon>
        <taxon>Satyrini</taxon>
        <taxon>Parargina</taxon>
        <taxon>Pararge</taxon>
    </lineage>
</organism>
<sequence length="264" mass="29203">MSLASTVKGNIVRKLACLRVLHNVHKVLDLASKENFFVEELTELNSNPGPTPDVKEVNHYKRNRSHYAASRDVALSFVNRTSLVPTTARLTFTDRPAKLLKRARLAGVIQRGAASVAIRTTDGPRPTKCGKGPGTEEEEEEAPRILILYGFNAGTTRRSTLKLVVIHHKKKKKTIETTRGDLKSRIQKAALSLSSERSIFQKTIENFLLRSPLIVAASIYSPNLSATVNKRSPKHEDETKVLTSEVGETSDVIRTSAQPQRSAD</sequence>
<protein>
    <submittedName>
        <fullName evidence="2">Jg12294 protein</fullName>
    </submittedName>
</protein>
<feature type="compositionally biased region" description="Polar residues" evidence="1">
    <location>
        <begin position="252"/>
        <end position="264"/>
    </location>
</feature>
<dbReference type="Proteomes" id="UP000838756">
    <property type="component" value="Unassembled WGS sequence"/>
</dbReference>
<dbReference type="EMBL" id="CAKXAJ010009584">
    <property type="protein sequence ID" value="CAH2211238.1"/>
    <property type="molecule type" value="Genomic_DNA"/>
</dbReference>
<feature type="region of interest" description="Disordered" evidence="1">
    <location>
        <begin position="227"/>
        <end position="264"/>
    </location>
</feature>
<evidence type="ECO:0000256" key="1">
    <source>
        <dbReference type="SAM" id="MobiDB-lite"/>
    </source>
</evidence>
<dbReference type="AlphaFoldDB" id="A0A8S4QLL8"/>